<organism evidence="1 2">
    <name type="scientific">Coleofasciculus chthonoplastes PCC 7420</name>
    <dbReference type="NCBI Taxonomy" id="118168"/>
    <lineage>
        <taxon>Bacteria</taxon>
        <taxon>Bacillati</taxon>
        <taxon>Cyanobacteriota</taxon>
        <taxon>Cyanophyceae</taxon>
        <taxon>Coleofasciculales</taxon>
        <taxon>Coleofasciculaceae</taxon>
        <taxon>Coleofasciculus</taxon>
    </lineage>
</organism>
<sequence>MILAEKIQRQNFSRSSSHLALVFAQTMQTGQISFSQWYELMTAPLEDTLSPEAEDAITRLIYGVRHGLIKVI</sequence>
<evidence type="ECO:0000313" key="1">
    <source>
        <dbReference type="EMBL" id="EDX71554.1"/>
    </source>
</evidence>
<dbReference type="OrthoDB" id="532749at2"/>
<dbReference type="HOGENOM" id="CLU_186050_1_1_3"/>
<name>B4W2F9_9CYAN</name>
<dbReference type="STRING" id="118168.MC7420_5179"/>
<proteinExistence type="predicted"/>
<protein>
    <submittedName>
        <fullName evidence="1">Uncharacterized protein</fullName>
    </submittedName>
</protein>
<gene>
    <name evidence="1" type="ORF">MC7420_5179</name>
</gene>
<reference evidence="1 2" key="1">
    <citation type="submission" date="2008-07" db="EMBL/GenBank/DDBJ databases">
        <authorList>
            <person name="Tandeau de Marsac N."/>
            <person name="Ferriera S."/>
            <person name="Johnson J."/>
            <person name="Kravitz S."/>
            <person name="Beeson K."/>
            <person name="Sutton G."/>
            <person name="Rogers Y.-H."/>
            <person name="Friedman R."/>
            <person name="Frazier M."/>
            <person name="Venter J.C."/>
        </authorList>
    </citation>
    <scope>NUCLEOTIDE SEQUENCE [LARGE SCALE GENOMIC DNA]</scope>
    <source>
        <strain evidence="1 2">PCC 7420</strain>
    </source>
</reference>
<accession>B4W2F9</accession>
<keyword evidence="2" id="KW-1185">Reference proteome</keyword>
<dbReference type="eggNOG" id="ENOG502ZU1F">
    <property type="taxonomic scope" value="Bacteria"/>
</dbReference>
<evidence type="ECO:0000313" key="2">
    <source>
        <dbReference type="Proteomes" id="UP000003835"/>
    </source>
</evidence>
<dbReference type="RefSeq" id="WP_006105499.1">
    <property type="nucleotide sequence ID" value="NZ_DS989871.1"/>
</dbReference>
<dbReference type="Proteomes" id="UP000003835">
    <property type="component" value="Unassembled WGS sequence"/>
</dbReference>
<dbReference type="AlphaFoldDB" id="B4W2F9"/>
<dbReference type="EMBL" id="DS989871">
    <property type="protein sequence ID" value="EDX71554.1"/>
    <property type="molecule type" value="Genomic_DNA"/>
</dbReference>